<gene>
    <name evidence="2" type="ORF">AYP45_01410</name>
</gene>
<evidence type="ECO:0000313" key="2">
    <source>
        <dbReference type="EMBL" id="OOP57815.1"/>
    </source>
</evidence>
<reference evidence="2 3" key="1">
    <citation type="journal article" date="2017" name="Water Res.">
        <title>Discovery and metagenomic analysis of an anammox bacterial enrichment related to Candidatus "Brocadia caroliniensis" in a full-scale glycerol-fed nitritation-denitritation separate centrate treatment process.</title>
        <authorList>
            <person name="Park H."/>
            <person name="Brotto A.C."/>
            <person name="van Loosdrecht M.C."/>
            <person name="Chandran K."/>
        </authorList>
    </citation>
    <scope>NUCLEOTIDE SEQUENCE [LARGE SCALE GENOMIC DNA]</scope>
    <source>
        <strain evidence="2">26THWARD</strain>
    </source>
</reference>
<keyword evidence="1" id="KW-0812">Transmembrane</keyword>
<accession>A0A1V4AXF2</accession>
<evidence type="ECO:0008006" key="4">
    <source>
        <dbReference type="Google" id="ProtNLM"/>
    </source>
</evidence>
<organism evidence="2 3">
    <name type="scientific">Candidatus Brocadia carolinensis</name>
    <dbReference type="NCBI Taxonomy" id="1004156"/>
    <lineage>
        <taxon>Bacteria</taxon>
        <taxon>Pseudomonadati</taxon>
        <taxon>Planctomycetota</taxon>
        <taxon>Candidatus Brocadiia</taxon>
        <taxon>Candidatus Brocadiales</taxon>
        <taxon>Candidatus Brocadiaceae</taxon>
        <taxon>Candidatus Brocadia</taxon>
    </lineage>
</organism>
<dbReference type="EMBL" id="AYTS01000013">
    <property type="protein sequence ID" value="OOP57815.1"/>
    <property type="molecule type" value="Genomic_DNA"/>
</dbReference>
<feature type="transmembrane region" description="Helical" evidence="1">
    <location>
        <begin position="12"/>
        <end position="40"/>
    </location>
</feature>
<proteinExistence type="predicted"/>
<keyword evidence="1" id="KW-1133">Transmembrane helix</keyword>
<sequence>MKTTFKLYNNKGFLMIEVILAIAIIAIGLFAVMSLATAVIKGNKQSKGVTVATTLAQDKMEYFKGIDYDAILGTYTVYTDYYLEAQVQNDIPETDTKTVKVDVYWNPGTTTSKHKVTLQTIFAK</sequence>
<protein>
    <recommendedName>
        <fullName evidence="4">Prepilin-type N-terminal cleavage/methylation domain-containing protein</fullName>
    </recommendedName>
</protein>
<dbReference type="AlphaFoldDB" id="A0A1V4AXF2"/>
<name>A0A1V4AXF2_9BACT</name>
<evidence type="ECO:0000313" key="3">
    <source>
        <dbReference type="Proteomes" id="UP000189681"/>
    </source>
</evidence>
<dbReference type="Proteomes" id="UP000189681">
    <property type="component" value="Unassembled WGS sequence"/>
</dbReference>
<comment type="caution">
    <text evidence="2">The sequence shown here is derived from an EMBL/GenBank/DDBJ whole genome shotgun (WGS) entry which is preliminary data.</text>
</comment>
<keyword evidence="1" id="KW-0472">Membrane</keyword>
<dbReference type="STRING" id="1004156.AYP45_01410"/>
<evidence type="ECO:0000256" key="1">
    <source>
        <dbReference type="SAM" id="Phobius"/>
    </source>
</evidence>